<dbReference type="AlphaFoldDB" id="M7SYG5"/>
<name>M7SYG5_EUTLA</name>
<gene>
    <name evidence="5" type="ORF">UCREL1_3610</name>
</gene>
<dbReference type="CDD" id="cd05288">
    <property type="entry name" value="PGDH"/>
    <property type="match status" value="1"/>
</dbReference>
<evidence type="ECO:0000313" key="5">
    <source>
        <dbReference type="EMBL" id="EMR69362.1"/>
    </source>
</evidence>
<dbReference type="Gene3D" id="3.90.180.10">
    <property type="entry name" value="Medium-chain alcohol dehydrogenases, catalytic domain"/>
    <property type="match status" value="1"/>
</dbReference>
<dbReference type="SMART" id="SM00829">
    <property type="entry name" value="PKS_ER"/>
    <property type="match status" value="1"/>
</dbReference>
<keyword evidence="6" id="KW-1185">Reference proteome</keyword>
<dbReference type="InterPro" id="IPR041694">
    <property type="entry name" value="ADH_N_2"/>
</dbReference>
<dbReference type="InterPro" id="IPR045010">
    <property type="entry name" value="MDR_fam"/>
</dbReference>
<dbReference type="FunFam" id="3.40.50.720:FF:000121">
    <property type="entry name" value="Prostaglandin reductase 2"/>
    <property type="match status" value="1"/>
</dbReference>
<dbReference type="SUPFAM" id="SSF50129">
    <property type="entry name" value="GroES-like"/>
    <property type="match status" value="1"/>
</dbReference>
<dbReference type="InterPro" id="IPR020843">
    <property type="entry name" value="ER"/>
</dbReference>
<dbReference type="Gene3D" id="3.40.50.720">
    <property type="entry name" value="NAD(P)-binding Rossmann-like Domain"/>
    <property type="match status" value="1"/>
</dbReference>
<organism evidence="5 6">
    <name type="scientific">Eutypa lata (strain UCR-EL1)</name>
    <name type="common">Grapevine dieback disease fungus</name>
    <name type="synonym">Eutypa armeniacae</name>
    <dbReference type="NCBI Taxonomy" id="1287681"/>
    <lineage>
        <taxon>Eukaryota</taxon>
        <taxon>Fungi</taxon>
        <taxon>Dikarya</taxon>
        <taxon>Ascomycota</taxon>
        <taxon>Pezizomycotina</taxon>
        <taxon>Sordariomycetes</taxon>
        <taxon>Xylariomycetidae</taxon>
        <taxon>Xylariales</taxon>
        <taxon>Diatrypaceae</taxon>
        <taxon>Eutypa</taxon>
    </lineage>
</organism>
<evidence type="ECO:0000256" key="3">
    <source>
        <dbReference type="ARBA" id="ARBA00083301"/>
    </source>
</evidence>
<evidence type="ECO:0000256" key="2">
    <source>
        <dbReference type="ARBA" id="ARBA00069006"/>
    </source>
</evidence>
<dbReference type="OrthoDB" id="809632at2759"/>
<feature type="domain" description="Enoyl reductase (ER)" evidence="4">
    <location>
        <begin position="22"/>
        <end position="347"/>
    </location>
</feature>
<evidence type="ECO:0000313" key="6">
    <source>
        <dbReference type="Proteomes" id="UP000012174"/>
    </source>
</evidence>
<dbReference type="EMBL" id="KB706095">
    <property type="protein sequence ID" value="EMR69362.1"/>
    <property type="molecule type" value="Genomic_DNA"/>
</dbReference>
<dbReference type="InterPro" id="IPR011032">
    <property type="entry name" value="GroES-like_sf"/>
</dbReference>
<evidence type="ECO:0000259" key="4">
    <source>
        <dbReference type="SMART" id="SM00829"/>
    </source>
</evidence>
<dbReference type="SUPFAM" id="SSF51735">
    <property type="entry name" value="NAD(P)-binding Rossmann-fold domains"/>
    <property type="match status" value="1"/>
</dbReference>
<dbReference type="Pfam" id="PF00107">
    <property type="entry name" value="ADH_zinc_N"/>
    <property type="match status" value="1"/>
</dbReference>
<dbReference type="Pfam" id="PF16884">
    <property type="entry name" value="ADH_N_2"/>
    <property type="match status" value="1"/>
</dbReference>
<evidence type="ECO:0000256" key="1">
    <source>
        <dbReference type="ARBA" id="ARBA00023002"/>
    </source>
</evidence>
<dbReference type="InterPro" id="IPR013149">
    <property type="entry name" value="ADH-like_C"/>
</dbReference>
<dbReference type="KEGG" id="ela:UCREL1_3610"/>
<dbReference type="PANTHER" id="PTHR43205">
    <property type="entry name" value="PROSTAGLANDIN REDUCTASE"/>
    <property type="match status" value="1"/>
</dbReference>
<dbReference type="HOGENOM" id="CLU_026673_29_1_1"/>
<proteinExistence type="predicted"/>
<accession>M7SYG5</accession>
<dbReference type="InterPro" id="IPR036291">
    <property type="entry name" value="NAD(P)-bd_dom_sf"/>
</dbReference>
<dbReference type="OMA" id="RMTKRDP"/>
<dbReference type="Proteomes" id="UP000012174">
    <property type="component" value="Unassembled WGS sequence"/>
</dbReference>
<dbReference type="GO" id="GO:0016628">
    <property type="term" value="F:oxidoreductase activity, acting on the CH-CH group of donors, NAD or NADP as acceptor"/>
    <property type="evidence" value="ECO:0007669"/>
    <property type="project" value="InterPro"/>
</dbReference>
<protein>
    <recommendedName>
        <fullName evidence="2">Dehydrogenase FUB6</fullName>
    </recommendedName>
    <alternativeName>
        <fullName evidence="3">Fusaric acid biosynthesis protein 6</fullName>
    </alternativeName>
</protein>
<dbReference type="eggNOG" id="KOG1196">
    <property type="taxonomic scope" value="Eukaryota"/>
</dbReference>
<dbReference type="PANTHER" id="PTHR43205:SF7">
    <property type="entry name" value="PROSTAGLANDIN REDUCTASE 1"/>
    <property type="match status" value="1"/>
</dbReference>
<keyword evidence="1" id="KW-0560">Oxidoreductase</keyword>
<reference evidence="6" key="1">
    <citation type="journal article" date="2013" name="Genome Announc.">
        <title>Draft genome sequence of the grapevine dieback fungus Eutypa lata UCR-EL1.</title>
        <authorList>
            <person name="Blanco-Ulate B."/>
            <person name="Rolshausen P.E."/>
            <person name="Cantu D."/>
        </authorList>
    </citation>
    <scope>NUCLEOTIDE SEQUENCE [LARGE SCALE GENOMIC DNA]</scope>
    <source>
        <strain evidence="6">UCR-EL1</strain>
    </source>
</reference>
<sequence>MTVVDNKTVIFKKIPTGMPVPGEHLVVENRPFDLDAAPPAGGVIVEILSLSLDPYLRFRMREPHIESYTPAYQLGAAADNDTISRVLRADGASPYAAGDLLYAYLPFAEYAALSAEQAAKATKLDNPFGLAPEMFLGPLGMPGLTAYSSLHQIGHLKKGETIFISSAAGAVGQVAGQIAKREGLTVIGSVGSDEKLDFVINESGFDGAFNYKKERPWDALKRLAPNGLDIYFENVGGEHLEAAIENLNVHGRIIVCGFISSYNKPLEERYGVRNIQEFFAKRLSMAGFLVFDEEFGPAWTEEHQRKVQQWIADGSFPAKLHITHGIDNGPKSLVEIFEGKNFGKAVLKVKE</sequence>